<evidence type="ECO:0000313" key="2">
    <source>
        <dbReference type="EMBL" id="GMI54167.1"/>
    </source>
</evidence>
<evidence type="ECO:0000256" key="1">
    <source>
        <dbReference type="SAM" id="MobiDB-lite"/>
    </source>
</evidence>
<feature type="compositionally biased region" description="Low complexity" evidence="1">
    <location>
        <begin position="115"/>
        <end position="127"/>
    </location>
</feature>
<evidence type="ECO:0000313" key="3">
    <source>
        <dbReference type="Proteomes" id="UP001165060"/>
    </source>
</evidence>
<dbReference type="EMBL" id="BRYB01006279">
    <property type="protein sequence ID" value="GMI54167.1"/>
    <property type="molecule type" value="Genomic_DNA"/>
</dbReference>
<sequence length="215" mass="21681">MAPTKAAWKVVTTSKTVTCYAQCKNPVEAGSITLAYNSQAVLAGLDGSGADSLTAVQRASVKADLEKAVANHVLPSTKPASNAASENVFDDSSSSSSSSSDDEDAAPPSVKRTISPLLGSSSKSSAGPPAPRPIARKKPRQSPAAAAVAALSPAPFLASQQAANTATALQNQTLALQNQAVALELLRSGRMSEASFQSMSVSQAAIENAAGGNGQ</sequence>
<comment type="caution">
    <text evidence="2">The sequence shown here is derived from an EMBL/GenBank/DDBJ whole genome shotgun (WGS) entry which is preliminary data.</text>
</comment>
<dbReference type="Proteomes" id="UP001165060">
    <property type="component" value="Unassembled WGS sequence"/>
</dbReference>
<feature type="compositionally biased region" description="Low complexity" evidence="1">
    <location>
        <begin position="90"/>
        <end position="99"/>
    </location>
</feature>
<feature type="region of interest" description="Disordered" evidence="1">
    <location>
        <begin position="76"/>
        <end position="147"/>
    </location>
</feature>
<accession>A0ABQ6NBT6</accession>
<name>A0ABQ6NBT6_9STRA</name>
<proteinExistence type="predicted"/>
<protein>
    <submittedName>
        <fullName evidence="2">Uncharacterized protein</fullName>
    </submittedName>
</protein>
<gene>
    <name evidence="2" type="ORF">TeGR_g4007</name>
</gene>
<organism evidence="2 3">
    <name type="scientific">Tetraparma gracilis</name>
    <dbReference type="NCBI Taxonomy" id="2962635"/>
    <lineage>
        <taxon>Eukaryota</taxon>
        <taxon>Sar</taxon>
        <taxon>Stramenopiles</taxon>
        <taxon>Ochrophyta</taxon>
        <taxon>Bolidophyceae</taxon>
        <taxon>Parmales</taxon>
        <taxon>Triparmaceae</taxon>
        <taxon>Tetraparma</taxon>
    </lineage>
</organism>
<reference evidence="2 3" key="1">
    <citation type="journal article" date="2023" name="Commun. Biol.">
        <title>Genome analysis of Parmales, the sister group of diatoms, reveals the evolutionary specialization of diatoms from phago-mixotrophs to photoautotrophs.</title>
        <authorList>
            <person name="Ban H."/>
            <person name="Sato S."/>
            <person name="Yoshikawa S."/>
            <person name="Yamada K."/>
            <person name="Nakamura Y."/>
            <person name="Ichinomiya M."/>
            <person name="Sato N."/>
            <person name="Blanc-Mathieu R."/>
            <person name="Endo H."/>
            <person name="Kuwata A."/>
            <person name="Ogata H."/>
        </authorList>
    </citation>
    <scope>NUCLEOTIDE SEQUENCE [LARGE SCALE GENOMIC DNA]</scope>
</reference>
<keyword evidence="3" id="KW-1185">Reference proteome</keyword>